<evidence type="ECO:0000259" key="7">
    <source>
        <dbReference type="PROSITE" id="PS50249"/>
    </source>
</evidence>
<dbReference type="InterPro" id="IPR037518">
    <property type="entry name" value="MPN"/>
</dbReference>
<dbReference type="NCBIfam" id="TIGR00608">
    <property type="entry name" value="radc"/>
    <property type="match status" value="1"/>
</dbReference>
<dbReference type="Pfam" id="PF04002">
    <property type="entry name" value="RadC"/>
    <property type="match status" value="1"/>
</dbReference>
<evidence type="ECO:0000313" key="9">
    <source>
        <dbReference type="Proteomes" id="UP000595224"/>
    </source>
</evidence>
<dbReference type="KEGG" id="tper:IWA51_09395"/>
<accession>A0A7T3V4D9</accession>
<dbReference type="PROSITE" id="PS50249">
    <property type="entry name" value="MPN"/>
    <property type="match status" value="1"/>
</dbReference>
<evidence type="ECO:0000256" key="2">
    <source>
        <dbReference type="ARBA" id="ARBA00022723"/>
    </source>
</evidence>
<dbReference type="InterPro" id="IPR001405">
    <property type="entry name" value="UPF0758"/>
</dbReference>
<reference evidence="8 9" key="1">
    <citation type="submission" date="2020-11" db="EMBL/GenBank/DDBJ databases">
        <title>Treponema Peruensis nv. sp., first commensal Treponema isolated from human feces.</title>
        <authorList>
            <person name="Belkhou C."/>
            <person name="Raes J."/>
        </authorList>
    </citation>
    <scope>NUCLEOTIDE SEQUENCE [LARGE SCALE GENOMIC DNA]</scope>
    <source>
        <strain evidence="8 9">RCC2812</strain>
    </source>
</reference>
<gene>
    <name evidence="8" type="primary">radC</name>
    <name evidence="8" type="ORF">IWA51_09395</name>
</gene>
<dbReference type="GO" id="GO:0046872">
    <property type="term" value="F:metal ion binding"/>
    <property type="evidence" value="ECO:0007669"/>
    <property type="project" value="UniProtKB-KW"/>
</dbReference>
<sequence length="223" mass="24926">MDNINLQLEELNDKPDIRELTLRNGIYYPSDEELIMLILGRGTRKNPIELLSQEVIDMLNASNDENLIQNLVSIEGVGTSRALVIAAALELGRRRNSYQKKTVNKPSDIVPYVQHYSLKPTEHFVTATVNGAHELIKIRLISVGTTNRTLVHPREIFAGAVSEHASGIICCHNHPYGKCSPSHADVESTKVLQQAAGILGITFMDHIIITKNDYFSFLEHDML</sequence>
<dbReference type="CDD" id="cd08071">
    <property type="entry name" value="MPN_DUF2466"/>
    <property type="match status" value="1"/>
</dbReference>
<keyword evidence="3" id="KW-0378">Hydrolase</keyword>
<dbReference type="PANTHER" id="PTHR30471">
    <property type="entry name" value="DNA REPAIR PROTEIN RADC"/>
    <property type="match status" value="1"/>
</dbReference>
<evidence type="ECO:0000256" key="5">
    <source>
        <dbReference type="ARBA" id="ARBA00023049"/>
    </source>
</evidence>
<keyword evidence="5" id="KW-0482">Metalloprotease</keyword>
<feature type="domain" description="MPN" evidence="7">
    <location>
        <begin position="102"/>
        <end position="223"/>
    </location>
</feature>
<dbReference type="InterPro" id="IPR025657">
    <property type="entry name" value="RadC_JAB"/>
</dbReference>
<comment type="similarity">
    <text evidence="6">Belongs to the UPF0758 family.</text>
</comment>
<keyword evidence="4" id="KW-0862">Zinc</keyword>
<evidence type="ECO:0000256" key="4">
    <source>
        <dbReference type="ARBA" id="ARBA00022833"/>
    </source>
</evidence>
<dbReference type="GO" id="GO:0008237">
    <property type="term" value="F:metallopeptidase activity"/>
    <property type="evidence" value="ECO:0007669"/>
    <property type="project" value="UniProtKB-KW"/>
</dbReference>
<dbReference type="PANTHER" id="PTHR30471:SF3">
    <property type="entry name" value="UPF0758 PROTEIN YEES-RELATED"/>
    <property type="match status" value="1"/>
</dbReference>
<evidence type="ECO:0000256" key="6">
    <source>
        <dbReference type="RuleBase" id="RU003797"/>
    </source>
</evidence>
<keyword evidence="2" id="KW-0479">Metal-binding</keyword>
<dbReference type="Gene3D" id="3.40.140.10">
    <property type="entry name" value="Cytidine Deaminase, domain 2"/>
    <property type="match status" value="1"/>
</dbReference>
<dbReference type="AlphaFoldDB" id="A0A7T3V4D9"/>
<evidence type="ECO:0000256" key="1">
    <source>
        <dbReference type="ARBA" id="ARBA00022670"/>
    </source>
</evidence>
<dbReference type="Proteomes" id="UP000595224">
    <property type="component" value="Chromosome"/>
</dbReference>
<dbReference type="GO" id="GO:0006508">
    <property type="term" value="P:proteolysis"/>
    <property type="evidence" value="ECO:0007669"/>
    <property type="project" value="UniProtKB-KW"/>
</dbReference>
<evidence type="ECO:0000256" key="3">
    <source>
        <dbReference type="ARBA" id="ARBA00022801"/>
    </source>
</evidence>
<protein>
    <submittedName>
        <fullName evidence="8">DNA repair protein RadC</fullName>
    </submittedName>
</protein>
<dbReference type="EMBL" id="CP064936">
    <property type="protein sequence ID" value="QQA00477.1"/>
    <property type="molecule type" value="Genomic_DNA"/>
</dbReference>
<keyword evidence="1" id="KW-0645">Protease</keyword>
<dbReference type="RefSeq" id="WP_198442217.1">
    <property type="nucleotide sequence ID" value="NZ_CBCSHE010000009.1"/>
</dbReference>
<evidence type="ECO:0000313" key="8">
    <source>
        <dbReference type="EMBL" id="QQA00477.1"/>
    </source>
</evidence>
<keyword evidence="9" id="KW-1185">Reference proteome</keyword>
<name>A0A7T3V4D9_9SPIR</name>
<organism evidence="8 9">
    <name type="scientific">Treponema peruense</name>
    <dbReference type="NCBI Taxonomy" id="2787628"/>
    <lineage>
        <taxon>Bacteria</taxon>
        <taxon>Pseudomonadati</taxon>
        <taxon>Spirochaetota</taxon>
        <taxon>Spirochaetia</taxon>
        <taxon>Spirochaetales</taxon>
        <taxon>Treponemataceae</taxon>
        <taxon>Treponema</taxon>
    </lineage>
</organism>
<proteinExistence type="inferred from homology"/>